<evidence type="ECO:0000256" key="6">
    <source>
        <dbReference type="ARBA" id="ARBA00022516"/>
    </source>
</evidence>
<name>A0A917C6L9_9PROT</name>
<comment type="pathway">
    <text evidence="2">Phospholipid metabolism; phosphatidylglycerol biosynthesis; phosphatidylglycerol from CDP-diacylglycerol: step 1/2.</text>
</comment>
<keyword evidence="8 14" id="KW-1133">Transmembrane helix</keyword>
<dbReference type="EMBL" id="BMHV01000033">
    <property type="protein sequence ID" value="GGF74560.1"/>
    <property type="molecule type" value="Genomic_DNA"/>
</dbReference>
<comment type="caution">
    <text evidence="15">The sequence shown here is derived from an EMBL/GenBank/DDBJ whole genome shotgun (WGS) entry which is preliminary data.</text>
</comment>
<keyword evidence="6" id="KW-0444">Lipid biosynthesis</keyword>
<dbReference type="InterPro" id="IPR004570">
    <property type="entry name" value="Phosphatidylglycerol_P_synth"/>
</dbReference>
<feature type="transmembrane region" description="Helical" evidence="14">
    <location>
        <begin position="65"/>
        <end position="85"/>
    </location>
</feature>
<dbReference type="InterPro" id="IPR043130">
    <property type="entry name" value="CDP-OH_PTrfase_TM_dom"/>
</dbReference>
<feature type="transmembrane region" description="Helical" evidence="14">
    <location>
        <begin position="35"/>
        <end position="53"/>
    </location>
</feature>
<dbReference type="AlphaFoldDB" id="A0A917C6L9"/>
<keyword evidence="9" id="KW-0443">Lipid metabolism</keyword>
<dbReference type="Proteomes" id="UP000632498">
    <property type="component" value="Unassembled WGS sequence"/>
</dbReference>
<accession>A0A917C6L9</accession>
<gene>
    <name evidence="15" type="ORF">GCM10011332_30830</name>
</gene>
<proteinExistence type="inferred from homology"/>
<dbReference type="InterPro" id="IPR000462">
    <property type="entry name" value="CDP-OH_P_trans"/>
</dbReference>
<feature type="transmembrane region" description="Helical" evidence="14">
    <location>
        <begin position="12"/>
        <end position="29"/>
    </location>
</feature>
<dbReference type="InterPro" id="IPR050324">
    <property type="entry name" value="CDP-alcohol_PTase-I"/>
</dbReference>
<dbReference type="PIRSF" id="PIRSF000847">
    <property type="entry name" value="Phos_ph_gly_syn"/>
    <property type="match status" value="1"/>
</dbReference>
<protein>
    <recommendedName>
        <fullName evidence="5">CDP-diacylglycerol--glycerol-3-phosphate 3-phosphatidyltransferase</fullName>
        <ecNumber evidence="4">2.7.8.5</ecNumber>
    </recommendedName>
</protein>
<evidence type="ECO:0000256" key="11">
    <source>
        <dbReference type="ARBA" id="ARBA00023209"/>
    </source>
</evidence>
<evidence type="ECO:0000256" key="3">
    <source>
        <dbReference type="ARBA" id="ARBA00010441"/>
    </source>
</evidence>
<dbReference type="GO" id="GO:0008444">
    <property type="term" value="F:CDP-diacylglycerol-glycerol-3-phosphate 3-phosphatidyltransferase activity"/>
    <property type="evidence" value="ECO:0007669"/>
    <property type="project" value="UniProtKB-EC"/>
</dbReference>
<dbReference type="GO" id="GO:0016020">
    <property type="term" value="C:membrane"/>
    <property type="evidence" value="ECO:0007669"/>
    <property type="project" value="UniProtKB-SubCell"/>
</dbReference>
<organism evidence="15 16">
    <name type="scientific">Terasakiella brassicae</name>
    <dbReference type="NCBI Taxonomy" id="1634917"/>
    <lineage>
        <taxon>Bacteria</taxon>
        <taxon>Pseudomonadati</taxon>
        <taxon>Pseudomonadota</taxon>
        <taxon>Alphaproteobacteria</taxon>
        <taxon>Rhodospirillales</taxon>
        <taxon>Terasakiellaceae</taxon>
        <taxon>Terasakiella</taxon>
    </lineage>
</organism>
<comment type="catalytic activity">
    <reaction evidence="13">
        <text>a CDP-1,2-diacyl-sn-glycerol + sn-glycerol 3-phosphate = a 1,2-diacyl-sn-glycero-3-phospho-(1'-sn-glycero-3'-phosphate) + CMP + H(+)</text>
        <dbReference type="Rhea" id="RHEA:12593"/>
        <dbReference type="ChEBI" id="CHEBI:15378"/>
        <dbReference type="ChEBI" id="CHEBI:57597"/>
        <dbReference type="ChEBI" id="CHEBI:58332"/>
        <dbReference type="ChEBI" id="CHEBI:60110"/>
        <dbReference type="ChEBI" id="CHEBI:60377"/>
        <dbReference type="EC" id="2.7.8.5"/>
    </reaction>
</comment>
<evidence type="ECO:0000256" key="1">
    <source>
        <dbReference type="ARBA" id="ARBA00004141"/>
    </source>
</evidence>
<keyword evidence="7 14" id="KW-0812">Transmembrane</keyword>
<keyword evidence="16" id="KW-1185">Reference proteome</keyword>
<dbReference type="Pfam" id="PF01066">
    <property type="entry name" value="CDP-OH_P_transf"/>
    <property type="match status" value="1"/>
</dbReference>
<reference evidence="15" key="1">
    <citation type="journal article" date="2014" name="Int. J. Syst. Evol. Microbiol.">
        <title>Complete genome sequence of Corynebacterium casei LMG S-19264T (=DSM 44701T), isolated from a smear-ripened cheese.</title>
        <authorList>
            <consortium name="US DOE Joint Genome Institute (JGI-PGF)"/>
            <person name="Walter F."/>
            <person name="Albersmeier A."/>
            <person name="Kalinowski J."/>
            <person name="Ruckert C."/>
        </authorList>
    </citation>
    <scope>NUCLEOTIDE SEQUENCE</scope>
    <source>
        <strain evidence="15">CGMCC 1.15254</strain>
    </source>
</reference>
<keyword evidence="11" id="KW-0594">Phospholipid biosynthesis</keyword>
<evidence type="ECO:0000256" key="8">
    <source>
        <dbReference type="ARBA" id="ARBA00022989"/>
    </source>
</evidence>
<dbReference type="PANTHER" id="PTHR14269:SF11">
    <property type="entry name" value="CDP-DIACYLGLYCEROL--GLYCEROL-3-PHOSPHATE 3-PHOSPHATIDYLTRANSFERASE"/>
    <property type="match status" value="1"/>
</dbReference>
<sequence>MSRQVWLNIPNIITLGRVFAVPFMVWLVLEHEIKTAFWLFIIAGISDGVDGYLAKVMKAQSTIGAYLDPIADKLLLVSAFVILGVQDLLPLWLVIMVVFRDVAIVIGAALIELLTRNLQVSPNFSSKVNTTVQIALVAAVLGINGLEIEGGIFLVDGLVYTTALTTILSGLIYLYQWGRTISQANGG</sequence>
<evidence type="ECO:0000256" key="7">
    <source>
        <dbReference type="ARBA" id="ARBA00022692"/>
    </source>
</evidence>
<keyword evidence="12" id="KW-1208">Phospholipid metabolism</keyword>
<dbReference type="GO" id="GO:0046474">
    <property type="term" value="P:glycerophospholipid biosynthetic process"/>
    <property type="evidence" value="ECO:0007669"/>
    <property type="project" value="TreeGrafter"/>
</dbReference>
<reference evidence="15" key="2">
    <citation type="submission" date="2020-09" db="EMBL/GenBank/DDBJ databases">
        <authorList>
            <person name="Sun Q."/>
            <person name="Zhou Y."/>
        </authorList>
    </citation>
    <scope>NUCLEOTIDE SEQUENCE</scope>
    <source>
        <strain evidence="15">CGMCC 1.15254</strain>
    </source>
</reference>
<evidence type="ECO:0000256" key="13">
    <source>
        <dbReference type="ARBA" id="ARBA00048586"/>
    </source>
</evidence>
<evidence type="ECO:0000256" key="12">
    <source>
        <dbReference type="ARBA" id="ARBA00023264"/>
    </source>
</evidence>
<dbReference type="Gene3D" id="1.20.120.1760">
    <property type="match status" value="1"/>
</dbReference>
<evidence type="ECO:0000256" key="10">
    <source>
        <dbReference type="ARBA" id="ARBA00023136"/>
    </source>
</evidence>
<evidence type="ECO:0000256" key="5">
    <source>
        <dbReference type="ARBA" id="ARBA00014944"/>
    </source>
</evidence>
<dbReference type="PANTHER" id="PTHR14269">
    <property type="entry name" value="CDP-DIACYLGLYCEROL--GLYCEROL-3-PHOSPHATE 3-PHOSPHATIDYLTRANSFERASE-RELATED"/>
    <property type="match status" value="1"/>
</dbReference>
<dbReference type="RefSeq" id="WP_229734389.1">
    <property type="nucleotide sequence ID" value="NZ_BMHV01000033.1"/>
</dbReference>
<dbReference type="EC" id="2.7.8.5" evidence="4"/>
<keyword evidence="10 14" id="KW-0472">Membrane</keyword>
<evidence type="ECO:0000256" key="9">
    <source>
        <dbReference type="ARBA" id="ARBA00023098"/>
    </source>
</evidence>
<feature type="transmembrane region" description="Helical" evidence="14">
    <location>
        <begin position="152"/>
        <end position="175"/>
    </location>
</feature>
<comment type="similarity">
    <text evidence="3">Belongs to the CDP-alcohol phosphatidyltransferase class-I family.</text>
</comment>
<evidence type="ECO:0000256" key="2">
    <source>
        <dbReference type="ARBA" id="ARBA00005042"/>
    </source>
</evidence>
<evidence type="ECO:0000256" key="4">
    <source>
        <dbReference type="ARBA" id="ARBA00013170"/>
    </source>
</evidence>
<evidence type="ECO:0000313" key="16">
    <source>
        <dbReference type="Proteomes" id="UP000632498"/>
    </source>
</evidence>
<comment type="subcellular location">
    <subcellularLocation>
        <location evidence="1">Membrane</location>
        <topology evidence="1">Multi-pass membrane protein</topology>
    </subcellularLocation>
</comment>
<evidence type="ECO:0000313" key="15">
    <source>
        <dbReference type="EMBL" id="GGF74560.1"/>
    </source>
</evidence>
<evidence type="ECO:0000256" key="14">
    <source>
        <dbReference type="SAM" id="Phobius"/>
    </source>
</evidence>